<comment type="caution">
    <text evidence="1">The sequence shown here is derived from an EMBL/GenBank/DDBJ whole genome shotgun (WGS) entry which is preliminary data.</text>
</comment>
<name>A0ABU6UT84_9FABA</name>
<protein>
    <submittedName>
        <fullName evidence="1">Uncharacterized protein</fullName>
    </submittedName>
</protein>
<reference evidence="1 2" key="1">
    <citation type="journal article" date="2023" name="Plants (Basel)">
        <title>Bridging the Gap: Combining Genomics and Transcriptomics Approaches to Understand Stylosanthes scabra, an Orphan Legume from the Brazilian Caatinga.</title>
        <authorList>
            <person name="Ferreira-Neto J.R.C."/>
            <person name="da Silva M.D."/>
            <person name="Binneck E."/>
            <person name="de Melo N.F."/>
            <person name="da Silva R.H."/>
            <person name="de Melo A.L.T.M."/>
            <person name="Pandolfi V."/>
            <person name="Bustamante F.O."/>
            <person name="Brasileiro-Vidal A.C."/>
            <person name="Benko-Iseppon A.M."/>
        </authorList>
    </citation>
    <scope>NUCLEOTIDE SEQUENCE [LARGE SCALE GENOMIC DNA]</scope>
    <source>
        <tissue evidence="1">Leaves</tissue>
    </source>
</reference>
<feature type="non-terminal residue" evidence="1">
    <location>
        <position position="58"/>
    </location>
</feature>
<organism evidence="1 2">
    <name type="scientific">Stylosanthes scabra</name>
    <dbReference type="NCBI Taxonomy" id="79078"/>
    <lineage>
        <taxon>Eukaryota</taxon>
        <taxon>Viridiplantae</taxon>
        <taxon>Streptophyta</taxon>
        <taxon>Embryophyta</taxon>
        <taxon>Tracheophyta</taxon>
        <taxon>Spermatophyta</taxon>
        <taxon>Magnoliopsida</taxon>
        <taxon>eudicotyledons</taxon>
        <taxon>Gunneridae</taxon>
        <taxon>Pentapetalae</taxon>
        <taxon>rosids</taxon>
        <taxon>fabids</taxon>
        <taxon>Fabales</taxon>
        <taxon>Fabaceae</taxon>
        <taxon>Papilionoideae</taxon>
        <taxon>50 kb inversion clade</taxon>
        <taxon>dalbergioids sensu lato</taxon>
        <taxon>Dalbergieae</taxon>
        <taxon>Pterocarpus clade</taxon>
        <taxon>Stylosanthes</taxon>
    </lineage>
</organism>
<evidence type="ECO:0000313" key="1">
    <source>
        <dbReference type="EMBL" id="MED6163505.1"/>
    </source>
</evidence>
<accession>A0ABU6UT84</accession>
<evidence type="ECO:0000313" key="2">
    <source>
        <dbReference type="Proteomes" id="UP001341840"/>
    </source>
</evidence>
<gene>
    <name evidence="1" type="ORF">PIB30_080558</name>
</gene>
<dbReference type="EMBL" id="JASCZI010122005">
    <property type="protein sequence ID" value="MED6163505.1"/>
    <property type="molecule type" value="Genomic_DNA"/>
</dbReference>
<dbReference type="Proteomes" id="UP001341840">
    <property type="component" value="Unassembled WGS sequence"/>
</dbReference>
<proteinExistence type="predicted"/>
<feature type="non-terminal residue" evidence="1">
    <location>
        <position position="1"/>
    </location>
</feature>
<sequence>SSCLVTITTTQTPISIAVVLLRVPLHHAVVITQWWICDGGRMVLPEKKGRDGKKEEEV</sequence>
<keyword evidence="2" id="KW-1185">Reference proteome</keyword>